<gene>
    <name evidence="2" type="ORF">Hamer_G014194</name>
</gene>
<feature type="chain" id="PRO_5035325139" evidence="1">
    <location>
        <begin position="20"/>
        <end position="181"/>
    </location>
</feature>
<sequence length="181" mass="19742">MGSFVSWLLLGLLTTPSFSLGNTAFFTKVYVDGGDAPCATTNTLYLTKEFTHAREIYCPFRCAQDPSCTLCTFTDGQCKLYTLKLTPNVACAVSGRGTVGYSRLPKDLALYKHVDYSSMVTDHIGIFSEIVGNTGDVHYDPVVAVKSAATPSPYQVLQYDGSKYSVLLLGVFSSLILKQFK</sequence>
<feature type="signal peptide" evidence="1">
    <location>
        <begin position="1"/>
        <end position="19"/>
    </location>
</feature>
<evidence type="ECO:0000313" key="2">
    <source>
        <dbReference type="EMBL" id="KAG7161626.1"/>
    </source>
</evidence>
<accession>A0A8J5JPI4</accession>
<protein>
    <submittedName>
        <fullName evidence="2">Uncharacterized protein</fullName>
    </submittedName>
</protein>
<organism evidence="2 3">
    <name type="scientific">Homarus americanus</name>
    <name type="common">American lobster</name>
    <dbReference type="NCBI Taxonomy" id="6706"/>
    <lineage>
        <taxon>Eukaryota</taxon>
        <taxon>Metazoa</taxon>
        <taxon>Ecdysozoa</taxon>
        <taxon>Arthropoda</taxon>
        <taxon>Crustacea</taxon>
        <taxon>Multicrustacea</taxon>
        <taxon>Malacostraca</taxon>
        <taxon>Eumalacostraca</taxon>
        <taxon>Eucarida</taxon>
        <taxon>Decapoda</taxon>
        <taxon>Pleocyemata</taxon>
        <taxon>Astacidea</taxon>
        <taxon>Nephropoidea</taxon>
        <taxon>Nephropidae</taxon>
        <taxon>Homarus</taxon>
    </lineage>
</organism>
<evidence type="ECO:0000256" key="1">
    <source>
        <dbReference type="SAM" id="SignalP"/>
    </source>
</evidence>
<reference evidence="2" key="1">
    <citation type="journal article" date="2021" name="Sci. Adv.">
        <title>The American lobster genome reveals insights on longevity, neural, and immune adaptations.</title>
        <authorList>
            <person name="Polinski J.M."/>
            <person name="Zimin A.V."/>
            <person name="Clark K.F."/>
            <person name="Kohn A.B."/>
            <person name="Sadowski N."/>
            <person name="Timp W."/>
            <person name="Ptitsyn A."/>
            <person name="Khanna P."/>
            <person name="Romanova D.Y."/>
            <person name="Williams P."/>
            <person name="Greenwood S.J."/>
            <person name="Moroz L.L."/>
            <person name="Walt D.R."/>
            <person name="Bodnar A.G."/>
        </authorList>
    </citation>
    <scope>NUCLEOTIDE SEQUENCE</scope>
    <source>
        <strain evidence="2">GMGI-L3</strain>
    </source>
</reference>
<keyword evidence="1" id="KW-0732">Signal</keyword>
<keyword evidence="3" id="KW-1185">Reference proteome</keyword>
<dbReference type="AlphaFoldDB" id="A0A8J5JPI4"/>
<proteinExistence type="predicted"/>
<dbReference type="Proteomes" id="UP000747542">
    <property type="component" value="Unassembled WGS sequence"/>
</dbReference>
<comment type="caution">
    <text evidence="2">The sequence shown here is derived from an EMBL/GenBank/DDBJ whole genome shotgun (WGS) entry which is preliminary data.</text>
</comment>
<name>A0A8J5JPI4_HOMAM</name>
<evidence type="ECO:0000313" key="3">
    <source>
        <dbReference type="Proteomes" id="UP000747542"/>
    </source>
</evidence>
<dbReference type="EMBL" id="JAHLQT010028947">
    <property type="protein sequence ID" value="KAG7161626.1"/>
    <property type="molecule type" value="Genomic_DNA"/>
</dbReference>